<organism evidence="1 2">
    <name type="scientific">Hydrogenimonas thermophila</name>
    <dbReference type="NCBI Taxonomy" id="223786"/>
    <lineage>
        <taxon>Bacteria</taxon>
        <taxon>Pseudomonadati</taxon>
        <taxon>Campylobacterota</taxon>
        <taxon>Epsilonproteobacteria</taxon>
        <taxon>Campylobacterales</taxon>
        <taxon>Hydrogenimonadaceae</taxon>
        <taxon>Hydrogenimonas</taxon>
    </lineage>
</organism>
<dbReference type="AlphaFoldDB" id="A0A1I5QLZ0"/>
<reference evidence="1 2" key="1">
    <citation type="submission" date="2016-10" db="EMBL/GenBank/DDBJ databases">
        <authorList>
            <person name="de Groot N.N."/>
        </authorList>
    </citation>
    <scope>NUCLEOTIDE SEQUENCE [LARGE SCALE GENOMIC DNA]</scope>
    <source>
        <strain evidence="1 2">EP1-55-1</strain>
    </source>
</reference>
<dbReference type="EMBL" id="FOXB01000021">
    <property type="protein sequence ID" value="SFP47273.1"/>
    <property type="molecule type" value="Genomic_DNA"/>
</dbReference>
<accession>A0A1I5QLZ0</accession>
<dbReference type="Proteomes" id="UP000199227">
    <property type="component" value="Unassembled WGS sequence"/>
</dbReference>
<evidence type="ECO:0000313" key="2">
    <source>
        <dbReference type="Proteomes" id="UP000199227"/>
    </source>
</evidence>
<gene>
    <name evidence="1" type="ORF">SAMN05216234_1219</name>
</gene>
<dbReference type="STRING" id="223786.SAMN05216234_1219"/>
<proteinExistence type="predicted"/>
<protein>
    <submittedName>
        <fullName evidence="1">Uncharacterized protein</fullName>
    </submittedName>
</protein>
<sequence length="132" mass="15893">MTSLFAELSPEWWTHNVSFALKKDQIQHVEIVERTGQVHKLAFRWTLYINGGLVMYVSYDKHKFQPLLYLTYHRNAFRFDLFPKPKDALYKPLETPYALLVFKAYDEEKKEAWFDLLMQTFDNSEIYFKQGQ</sequence>
<keyword evidence="2" id="KW-1185">Reference proteome</keyword>
<name>A0A1I5QLZ0_9BACT</name>
<evidence type="ECO:0000313" key="1">
    <source>
        <dbReference type="EMBL" id="SFP47273.1"/>
    </source>
</evidence>